<dbReference type="Gene3D" id="1.10.443.10">
    <property type="entry name" value="Intergrase catalytic core"/>
    <property type="match status" value="1"/>
</dbReference>
<dbReference type="InterPro" id="IPR002104">
    <property type="entry name" value="Integrase_catalytic"/>
</dbReference>
<accession>A0A3N0I9L0</accession>
<dbReference type="GO" id="GO:0006310">
    <property type="term" value="P:DNA recombination"/>
    <property type="evidence" value="ECO:0007669"/>
    <property type="project" value="UniProtKB-KW"/>
</dbReference>
<evidence type="ECO:0000256" key="1">
    <source>
        <dbReference type="ARBA" id="ARBA00023172"/>
    </source>
</evidence>
<evidence type="ECO:0000259" key="2">
    <source>
        <dbReference type="PROSITE" id="PS51898"/>
    </source>
</evidence>
<gene>
    <name evidence="3" type="ORF">DMP05_09185</name>
</gene>
<name>A0A3N0I9L0_9ACTN</name>
<feature type="domain" description="Tyr recombinase" evidence="2">
    <location>
        <begin position="9"/>
        <end position="210"/>
    </location>
</feature>
<dbReference type="Proteomes" id="UP000271472">
    <property type="component" value="Unassembled WGS sequence"/>
</dbReference>
<dbReference type="GO" id="GO:0003677">
    <property type="term" value="F:DNA binding"/>
    <property type="evidence" value="ECO:0007669"/>
    <property type="project" value="InterPro"/>
</dbReference>
<keyword evidence="1" id="KW-0233">DNA recombination</keyword>
<dbReference type="GO" id="GO:0015074">
    <property type="term" value="P:DNA integration"/>
    <property type="evidence" value="ECO:0007669"/>
    <property type="project" value="InterPro"/>
</dbReference>
<evidence type="ECO:0000313" key="4">
    <source>
        <dbReference type="Proteomes" id="UP000271472"/>
    </source>
</evidence>
<dbReference type="OrthoDB" id="148546at2"/>
<dbReference type="InterPro" id="IPR013762">
    <property type="entry name" value="Integrase-like_cat_sf"/>
</dbReference>
<reference evidence="4" key="1">
    <citation type="submission" date="2018-05" db="EMBL/GenBank/DDBJ databases">
        <title>Genome Sequencing of selected type strains of the family Eggerthellaceae.</title>
        <authorList>
            <person name="Danylec N."/>
            <person name="Stoll D.A."/>
            <person name="Doetsch A."/>
            <person name="Huch M."/>
        </authorList>
    </citation>
    <scope>NUCLEOTIDE SEQUENCE [LARGE SCALE GENOMIC DNA]</scope>
    <source>
        <strain evidence="4">DSM 22006</strain>
    </source>
</reference>
<sequence length="219" mass="23637">MKPPKQAPPESMALSADEVRRLSAWLESHDGDPCADAISLCLDTGLRRSELAGLRVGDYNRAFGQIKVARVLVETRGGVVEKEPKSGTSKRWVPVPGTAGERLSRHIESQRERLAENGVAQGDSTPMFATDGGAAVRPSDLTAAFRAAADAAGLPKRHHLHSLRHTYATYLLSTGTSFKEAQELLGHASATTTLNVYGHVVPGRKTDAADAYIRWREGK</sequence>
<keyword evidence="4" id="KW-1185">Reference proteome</keyword>
<protein>
    <recommendedName>
        <fullName evidence="2">Tyr recombinase domain-containing protein</fullName>
    </recommendedName>
</protein>
<dbReference type="EMBL" id="QIBZ01000021">
    <property type="protein sequence ID" value="RNM33032.1"/>
    <property type="molecule type" value="Genomic_DNA"/>
</dbReference>
<evidence type="ECO:0000313" key="3">
    <source>
        <dbReference type="EMBL" id="RNM33032.1"/>
    </source>
</evidence>
<proteinExistence type="predicted"/>
<dbReference type="SUPFAM" id="SSF56349">
    <property type="entry name" value="DNA breaking-rejoining enzymes"/>
    <property type="match status" value="1"/>
</dbReference>
<dbReference type="CDD" id="cd01189">
    <property type="entry name" value="INT_ICEBs1_C_like"/>
    <property type="match status" value="1"/>
</dbReference>
<dbReference type="AlphaFoldDB" id="A0A3N0I9L0"/>
<dbReference type="PANTHER" id="PTHR30349:SF64">
    <property type="entry name" value="PROPHAGE INTEGRASE INTD-RELATED"/>
    <property type="match status" value="1"/>
</dbReference>
<organism evidence="3 4">
    <name type="scientific">Slackia isoflavoniconvertens</name>
    <dbReference type="NCBI Taxonomy" id="572010"/>
    <lineage>
        <taxon>Bacteria</taxon>
        <taxon>Bacillati</taxon>
        <taxon>Actinomycetota</taxon>
        <taxon>Coriobacteriia</taxon>
        <taxon>Eggerthellales</taxon>
        <taxon>Eggerthellaceae</taxon>
        <taxon>Slackia</taxon>
    </lineage>
</organism>
<dbReference type="Pfam" id="PF00589">
    <property type="entry name" value="Phage_integrase"/>
    <property type="match status" value="1"/>
</dbReference>
<dbReference type="PROSITE" id="PS51898">
    <property type="entry name" value="TYR_RECOMBINASE"/>
    <property type="match status" value="1"/>
</dbReference>
<dbReference type="RefSeq" id="WP_123220165.1">
    <property type="nucleotide sequence ID" value="NZ_JACHYQ010000003.1"/>
</dbReference>
<dbReference type="InterPro" id="IPR050090">
    <property type="entry name" value="Tyrosine_recombinase_XerCD"/>
</dbReference>
<dbReference type="InterPro" id="IPR011010">
    <property type="entry name" value="DNA_brk_join_enz"/>
</dbReference>
<comment type="caution">
    <text evidence="3">The sequence shown here is derived from an EMBL/GenBank/DDBJ whole genome shotgun (WGS) entry which is preliminary data.</text>
</comment>
<dbReference type="PANTHER" id="PTHR30349">
    <property type="entry name" value="PHAGE INTEGRASE-RELATED"/>
    <property type="match status" value="1"/>
</dbReference>
<dbReference type="GeneID" id="98663124"/>